<organism evidence="6 7">
    <name type="scientific">Cuculus canorus</name>
    <name type="common">Common cuckoo</name>
    <dbReference type="NCBI Taxonomy" id="55661"/>
    <lineage>
        <taxon>Eukaryota</taxon>
        <taxon>Metazoa</taxon>
        <taxon>Chordata</taxon>
        <taxon>Craniata</taxon>
        <taxon>Vertebrata</taxon>
        <taxon>Euteleostomi</taxon>
        <taxon>Archelosauria</taxon>
        <taxon>Archosauria</taxon>
        <taxon>Dinosauria</taxon>
        <taxon>Saurischia</taxon>
        <taxon>Theropoda</taxon>
        <taxon>Coelurosauria</taxon>
        <taxon>Aves</taxon>
        <taxon>Neognathae</taxon>
        <taxon>Neoaves</taxon>
        <taxon>Otidimorphae</taxon>
        <taxon>Cuculiformes</taxon>
        <taxon>Cuculidae</taxon>
        <taxon>Cuculus</taxon>
    </lineage>
</organism>
<dbReference type="STRING" id="55661.A0A091GGU5"/>
<evidence type="ECO:0000313" key="7">
    <source>
        <dbReference type="Proteomes" id="UP000053760"/>
    </source>
</evidence>
<evidence type="ECO:0000259" key="5">
    <source>
        <dbReference type="PROSITE" id="PS50835"/>
    </source>
</evidence>
<dbReference type="SMART" id="SM00406">
    <property type="entry name" value="IGv"/>
    <property type="match status" value="1"/>
</dbReference>
<feature type="domain" description="Ig-like" evidence="5">
    <location>
        <begin position="34"/>
        <end position="117"/>
    </location>
</feature>
<dbReference type="GO" id="GO:0002250">
    <property type="term" value="P:adaptive immune response"/>
    <property type="evidence" value="ECO:0007669"/>
    <property type="project" value="UniProtKB-KW"/>
</dbReference>
<dbReference type="PROSITE" id="PS50835">
    <property type="entry name" value="IG_LIKE"/>
    <property type="match status" value="1"/>
</dbReference>
<name>A0A091GGU5_CUCCA</name>
<evidence type="ECO:0000256" key="1">
    <source>
        <dbReference type="ARBA" id="ARBA00022859"/>
    </source>
</evidence>
<dbReference type="InterPro" id="IPR013783">
    <property type="entry name" value="Ig-like_fold"/>
</dbReference>
<proteinExistence type="predicted"/>
<feature type="signal peptide" evidence="4">
    <location>
        <begin position="1"/>
        <end position="19"/>
    </location>
</feature>
<keyword evidence="4" id="KW-0732">Signal</keyword>
<gene>
    <name evidence="6" type="ORF">N303_13374</name>
</gene>
<evidence type="ECO:0000256" key="4">
    <source>
        <dbReference type="SAM" id="SignalP"/>
    </source>
</evidence>
<dbReference type="PANTHER" id="PTHR23266">
    <property type="entry name" value="IMMUNOGLOBULIN HEAVY CHAIN"/>
    <property type="match status" value="1"/>
</dbReference>
<dbReference type="SUPFAM" id="SSF48726">
    <property type="entry name" value="Immunoglobulin"/>
    <property type="match status" value="1"/>
</dbReference>
<accession>A0A091GGU5</accession>
<dbReference type="InterPro" id="IPR050199">
    <property type="entry name" value="IgHV"/>
</dbReference>
<dbReference type="InterPro" id="IPR036179">
    <property type="entry name" value="Ig-like_dom_sf"/>
</dbReference>
<dbReference type="Proteomes" id="UP000053760">
    <property type="component" value="Unassembled WGS sequence"/>
</dbReference>
<dbReference type="InterPro" id="IPR007110">
    <property type="entry name" value="Ig-like_dom"/>
</dbReference>
<evidence type="ECO:0000313" key="6">
    <source>
        <dbReference type="EMBL" id="KFO80586.1"/>
    </source>
</evidence>
<protein>
    <submittedName>
        <fullName evidence="6">Ig heavy chain V region G4</fullName>
    </submittedName>
</protein>
<dbReference type="InterPro" id="IPR013106">
    <property type="entry name" value="Ig_V-set"/>
</dbReference>
<keyword evidence="2" id="KW-1064">Adaptive immunity</keyword>
<reference evidence="6 7" key="1">
    <citation type="submission" date="2014-04" db="EMBL/GenBank/DDBJ databases">
        <title>Genome evolution of avian class.</title>
        <authorList>
            <person name="Zhang G."/>
            <person name="Li C."/>
        </authorList>
    </citation>
    <scope>NUCLEOTIDE SEQUENCE [LARGE SCALE GENOMIC DNA]</scope>
    <source>
        <strain evidence="6">BGI_N303</strain>
    </source>
</reference>
<evidence type="ECO:0000256" key="2">
    <source>
        <dbReference type="ARBA" id="ARBA00023130"/>
    </source>
</evidence>
<sequence>VGPWLLALSLATGPGGLWAQWKLTESGGGLRAPGDSVLLCCHASGFTFEYSSVWWYRQAPGGRLEWVSLISFDSTVIRFGPSVQGRAMASRNNTQSETSLSLHALHPRDAAHYMCAI</sequence>
<dbReference type="Gene3D" id="2.60.40.10">
    <property type="entry name" value="Immunoglobulins"/>
    <property type="match status" value="1"/>
</dbReference>
<keyword evidence="3" id="KW-1280">Immunoglobulin</keyword>
<dbReference type="Pfam" id="PF07686">
    <property type="entry name" value="V-set"/>
    <property type="match status" value="1"/>
</dbReference>
<dbReference type="EMBL" id="KL448114">
    <property type="protein sequence ID" value="KFO80586.1"/>
    <property type="molecule type" value="Genomic_DNA"/>
</dbReference>
<dbReference type="AlphaFoldDB" id="A0A091GGU5"/>
<keyword evidence="7" id="KW-1185">Reference proteome</keyword>
<feature type="non-terminal residue" evidence="6">
    <location>
        <position position="1"/>
    </location>
</feature>
<feature type="non-terminal residue" evidence="6">
    <location>
        <position position="117"/>
    </location>
</feature>
<keyword evidence="1" id="KW-0391">Immunity</keyword>
<evidence type="ECO:0000256" key="3">
    <source>
        <dbReference type="ARBA" id="ARBA00043265"/>
    </source>
</evidence>
<dbReference type="GO" id="GO:0019814">
    <property type="term" value="C:immunoglobulin complex"/>
    <property type="evidence" value="ECO:0007669"/>
    <property type="project" value="UniProtKB-KW"/>
</dbReference>
<dbReference type="GO" id="GO:0005576">
    <property type="term" value="C:extracellular region"/>
    <property type="evidence" value="ECO:0007669"/>
    <property type="project" value="UniProtKB-ARBA"/>
</dbReference>
<feature type="chain" id="PRO_5001873993" evidence="4">
    <location>
        <begin position="20"/>
        <end position="117"/>
    </location>
</feature>